<name>A9GH05_SORC5</name>
<protein>
    <recommendedName>
        <fullName evidence="3">DNA-binding protein</fullName>
    </recommendedName>
</protein>
<dbReference type="BioCyc" id="SCEL448385:SCE_RS51885-MONOMER"/>
<dbReference type="OrthoDB" id="7950977at2"/>
<dbReference type="Pfam" id="PF14520">
    <property type="entry name" value="HHH_5"/>
    <property type="match status" value="1"/>
</dbReference>
<reference evidence="1 2" key="1">
    <citation type="journal article" date="2007" name="Nat. Biotechnol.">
        <title>Complete genome sequence of the myxobacterium Sorangium cellulosum.</title>
        <authorList>
            <person name="Schneiker S."/>
            <person name="Perlova O."/>
            <person name="Kaiser O."/>
            <person name="Gerth K."/>
            <person name="Alici A."/>
            <person name="Altmeyer M.O."/>
            <person name="Bartels D."/>
            <person name="Bekel T."/>
            <person name="Beyer S."/>
            <person name="Bode E."/>
            <person name="Bode H.B."/>
            <person name="Bolten C.J."/>
            <person name="Choudhuri J.V."/>
            <person name="Doss S."/>
            <person name="Elnakady Y.A."/>
            <person name="Frank B."/>
            <person name="Gaigalat L."/>
            <person name="Goesmann A."/>
            <person name="Groeger C."/>
            <person name="Gross F."/>
            <person name="Jelsbak L."/>
            <person name="Jelsbak L."/>
            <person name="Kalinowski J."/>
            <person name="Kegler C."/>
            <person name="Knauber T."/>
            <person name="Konietzny S."/>
            <person name="Kopp M."/>
            <person name="Krause L."/>
            <person name="Krug D."/>
            <person name="Linke B."/>
            <person name="Mahmud T."/>
            <person name="Martinez-Arias R."/>
            <person name="McHardy A.C."/>
            <person name="Merai M."/>
            <person name="Meyer F."/>
            <person name="Mormann S."/>
            <person name="Munoz-Dorado J."/>
            <person name="Perez J."/>
            <person name="Pradella S."/>
            <person name="Rachid S."/>
            <person name="Raddatz G."/>
            <person name="Rosenau F."/>
            <person name="Rueckert C."/>
            <person name="Sasse F."/>
            <person name="Scharfe M."/>
            <person name="Schuster S.C."/>
            <person name="Suen G."/>
            <person name="Treuner-Lange A."/>
            <person name="Velicer G.J."/>
            <person name="Vorholter F.-J."/>
            <person name="Weissman K.J."/>
            <person name="Welch R.D."/>
            <person name="Wenzel S.C."/>
            <person name="Whitworth D.E."/>
            <person name="Wilhelm S."/>
            <person name="Wittmann C."/>
            <person name="Bloecker H."/>
            <person name="Puehler A."/>
            <person name="Mueller R."/>
        </authorList>
    </citation>
    <scope>NUCLEOTIDE SEQUENCE [LARGE SCALE GENOMIC DNA]</scope>
    <source>
        <strain evidence="2">So ce56</strain>
    </source>
</reference>
<dbReference type="EMBL" id="AM746676">
    <property type="protein sequence ID" value="CAN96393.1"/>
    <property type="molecule type" value="Genomic_DNA"/>
</dbReference>
<organism evidence="1 2">
    <name type="scientific">Sorangium cellulosum (strain So ce56)</name>
    <name type="common">Polyangium cellulosum (strain So ce56)</name>
    <dbReference type="NCBI Taxonomy" id="448385"/>
    <lineage>
        <taxon>Bacteria</taxon>
        <taxon>Pseudomonadati</taxon>
        <taxon>Myxococcota</taxon>
        <taxon>Polyangia</taxon>
        <taxon>Polyangiales</taxon>
        <taxon>Polyangiaceae</taxon>
        <taxon>Sorangium</taxon>
    </lineage>
</organism>
<evidence type="ECO:0000313" key="1">
    <source>
        <dbReference type="EMBL" id="CAN96393.1"/>
    </source>
</evidence>
<evidence type="ECO:0000313" key="2">
    <source>
        <dbReference type="Proteomes" id="UP000002139"/>
    </source>
</evidence>
<dbReference type="STRING" id="448385.sce6226"/>
<accession>A9GH05</accession>
<dbReference type="eggNOG" id="ENOG5033AIJ">
    <property type="taxonomic scope" value="Bacteria"/>
</dbReference>
<dbReference type="AlphaFoldDB" id="A9GH05"/>
<dbReference type="SUPFAM" id="SSF47789">
    <property type="entry name" value="C-terminal domain of RNA polymerase alpha subunit"/>
    <property type="match status" value="1"/>
</dbReference>
<sequence>MSRMPSRTKERAESSLPKGIGKPALRALASAGVSRLDQVARLTEAQLMALHGVGPKAIGVIKAALEAEGKSLAKDA</sequence>
<proteinExistence type="predicted"/>
<dbReference type="KEGG" id="scl:sce6226"/>
<evidence type="ECO:0008006" key="3">
    <source>
        <dbReference type="Google" id="ProtNLM"/>
    </source>
</evidence>
<dbReference type="Proteomes" id="UP000002139">
    <property type="component" value="Chromosome"/>
</dbReference>
<dbReference type="Gene3D" id="1.10.150.20">
    <property type="entry name" value="5' to 3' exonuclease, C-terminal subdomain"/>
    <property type="match status" value="1"/>
</dbReference>
<dbReference type="HOGENOM" id="CLU_192240_1_0_7"/>
<keyword evidence="2" id="KW-1185">Reference proteome</keyword>
<gene>
    <name evidence="1" type="ordered locus">sce6226</name>
</gene>